<evidence type="ECO:0000313" key="1">
    <source>
        <dbReference type="EMBL" id="KAJ7633296.1"/>
    </source>
</evidence>
<comment type="caution">
    <text evidence="1">The sequence shown here is derived from an EMBL/GenBank/DDBJ whole genome shotgun (WGS) entry which is preliminary data.</text>
</comment>
<dbReference type="AlphaFoldDB" id="A0AAD7BXT2"/>
<reference evidence="1" key="1">
    <citation type="submission" date="2023-03" db="EMBL/GenBank/DDBJ databases">
        <title>Massive genome expansion in bonnet fungi (Mycena s.s.) driven by repeated elements and novel gene families across ecological guilds.</title>
        <authorList>
            <consortium name="Lawrence Berkeley National Laboratory"/>
            <person name="Harder C.B."/>
            <person name="Miyauchi S."/>
            <person name="Viragh M."/>
            <person name="Kuo A."/>
            <person name="Thoen E."/>
            <person name="Andreopoulos B."/>
            <person name="Lu D."/>
            <person name="Skrede I."/>
            <person name="Drula E."/>
            <person name="Henrissat B."/>
            <person name="Morin E."/>
            <person name="Kohler A."/>
            <person name="Barry K."/>
            <person name="LaButti K."/>
            <person name="Morin E."/>
            <person name="Salamov A."/>
            <person name="Lipzen A."/>
            <person name="Mereny Z."/>
            <person name="Hegedus B."/>
            <person name="Baldrian P."/>
            <person name="Stursova M."/>
            <person name="Weitz H."/>
            <person name="Taylor A."/>
            <person name="Grigoriev I.V."/>
            <person name="Nagy L.G."/>
            <person name="Martin F."/>
            <person name="Kauserud H."/>
        </authorList>
    </citation>
    <scope>NUCLEOTIDE SEQUENCE</scope>
    <source>
        <strain evidence="1">9284</strain>
    </source>
</reference>
<dbReference type="Proteomes" id="UP001221142">
    <property type="component" value="Unassembled WGS sequence"/>
</dbReference>
<dbReference type="EMBL" id="JARKIF010000008">
    <property type="protein sequence ID" value="KAJ7633296.1"/>
    <property type="molecule type" value="Genomic_DNA"/>
</dbReference>
<gene>
    <name evidence="1" type="ORF">FB45DRAFT_1003381</name>
</gene>
<protein>
    <submittedName>
        <fullName evidence="1">Uncharacterized protein</fullName>
    </submittedName>
</protein>
<keyword evidence="2" id="KW-1185">Reference proteome</keyword>
<proteinExistence type="predicted"/>
<name>A0AAD7BXT2_9AGAR</name>
<evidence type="ECO:0000313" key="2">
    <source>
        <dbReference type="Proteomes" id="UP001221142"/>
    </source>
</evidence>
<organism evidence="1 2">
    <name type="scientific">Roridomyces roridus</name>
    <dbReference type="NCBI Taxonomy" id="1738132"/>
    <lineage>
        <taxon>Eukaryota</taxon>
        <taxon>Fungi</taxon>
        <taxon>Dikarya</taxon>
        <taxon>Basidiomycota</taxon>
        <taxon>Agaricomycotina</taxon>
        <taxon>Agaricomycetes</taxon>
        <taxon>Agaricomycetidae</taxon>
        <taxon>Agaricales</taxon>
        <taxon>Marasmiineae</taxon>
        <taxon>Mycenaceae</taxon>
        <taxon>Roridomyces</taxon>
    </lineage>
</organism>
<sequence>MITHKRAKDCSTLSNPYGQGPCDLLLNVICGSTPPESCACSSATYFITAACENCLSKEGARCMGPPTLAEPHFLTILKSWNEYSTAAGCGGGRDFTAPVPWTPPITFDAQAATNLVVLIPSSTGVVMGRSGSVRVRAPFAERRT</sequence>
<accession>A0AAD7BXT2</accession>